<dbReference type="EMBL" id="PFBZ01000179">
    <property type="protein sequence ID" value="PIT86270.1"/>
    <property type="molecule type" value="Genomic_DNA"/>
</dbReference>
<keyword evidence="1" id="KW-0472">Membrane</keyword>
<dbReference type="AlphaFoldDB" id="A0A2M6W0N0"/>
<reference evidence="3" key="1">
    <citation type="submission" date="2017-09" db="EMBL/GenBank/DDBJ databases">
        <title>Depth-based differentiation of microbial function through sediment-hosted aquifers and enrichment of novel symbionts in the deep terrestrial subsurface.</title>
        <authorList>
            <person name="Probst A.J."/>
            <person name="Ladd B."/>
            <person name="Jarett J.K."/>
            <person name="Geller-Mcgrath D.E."/>
            <person name="Sieber C.M.K."/>
            <person name="Emerson J.B."/>
            <person name="Anantharaman K."/>
            <person name="Thomas B.C."/>
            <person name="Malmstrom R."/>
            <person name="Stieglmeier M."/>
            <person name="Klingl A."/>
            <person name="Woyke T."/>
            <person name="Ryan C.M."/>
            <person name="Banfield J.F."/>
        </authorList>
    </citation>
    <scope>NUCLEOTIDE SEQUENCE [LARGE SCALE GENOMIC DNA]</scope>
</reference>
<dbReference type="Proteomes" id="UP000229362">
    <property type="component" value="Unassembled WGS sequence"/>
</dbReference>
<evidence type="ECO:0000256" key="1">
    <source>
        <dbReference type="SAM" id="Phobius"/>
    </source>
</evidence>
<sequence length="143" mass="16084">MKKYFYVVSKVLLTGITITPIFGALGIFPDPARDMYTSDQAFNFISTLMEVGYIMSIMAFCFAATIILLWTRREAAAALLLLPFTVNIVAFHLFLDGGLLTAGAIMGNVLLLLNMYFLWQERSTYVQLLTVRSEKQIQKKPVS</sequence>
<organism evidence="2 3">
    <name type="scientific">Candidatus Magasanikbacteria bacterium CG10_big_fil_rev_8_21_14_0_10_43_6</name>
    <dbReference type="NCBI Taxonomy" id="1974650"/>
    <lineage>
        <taxon>Bacteria</taxon>
        <taxon>Candidatus Magasanikiibacteriota</taxon>
    </lineage>
</organism>
<keyword evidence="1" id="KW-0812">Transmembrane</keyword>
<comment type="caution">
    <text evidence="2">The sequence shown here is derived from an EMBL/GenBank/DDBJ whole genome shotgun (WGS) entry which is preliminary data.</text>
</comment>
<evidence type="ECO:0000313" key="2">
    <source>
        <dbReference type="EMBL" id="PIT86270.1"/>
    </source>
</evidence>
<protein>
    <recommendedName>
        <fullName evidence="4">DoxX family protein</fullName>
    </recommendedName>
</protein>
<keyword evidence="1" id="KW-1133">Transmembrane helix</keyword>
<feature type="transmembrane region" description="Helical" evidence="1">
    <location>
        <begin position="48"/>
        <end position="70"/>
    </location>
</feature>
<feature type="transmembrane region" description="Helical" evidence="1">
    <location>
        <begin position="7"/>
        <end position="28"/>
    </location>
</feature>
<accession>A0A2M6W0N0</accession>
<evidence type="ECO:0000313" key="3">
    <source>
        <dbReference type="Proteomes" id="UP000229362"/>
    </source>
</evidence>
<evidence type="ECO:0008006" key="4">
    <source>
        <dbReference type="Google" id="ProtNLM"/>
    </source>
</evidence>
<proteinExistence type="predicted"/>
<name>A0A2M6W0N0_9BACT</name>
<gene>
    <name evidence="2" type="ORF">COU33_04115</name>
</gene>
<feature type="transmembrane region" description="Helical" evidence="1">
    <location>
        <begin position="101"/>
        <end position="119"/>
    </location>
</feature>
<feature type="transmembrane region" description="Helical" evidence="1">
    <location>
        <begin position="77"/>
        <end position="95"/>
    </location>
</feature>